<organism evidence="2 3">
    <name type="scientific">Acetobacter sacchari</name>
    <dbReference type="NCBI Taxonomy" id="2661687"/>
    <lineage>
        <taxon>Bacteria</taxon>
        <taxon>Pseudomonadati</taxon>
        <taxon>Pseudomonadota</taxon>
        <taxon>Alphaproteobacteria</taxon>
        <taxon>Acetobacterales</taxon>
        <taxon>Acetobacteraceae</taxon>
        <taxon>Acetobacter</taxon>
    </lineage>
</organism>
<evidence type="ECO:0000256" key="1">
    <source>
        <dbReference type="SAM" id="SignalP"/>
    </source>
</evidence>
<evidence type="ECO:0000313" key="3">
    <source>
        <dbReference type="Proteomes" id="UP000664771"/>
    </source>
</evidence>
<sequence length="99" mass="11338">MKNYLYAGMLCLSVLACAPTAVAAPPADVKKFLNAAYTCQFLSGEYDDSLAADDKQKMQKDVEKYCHYVKDNKDKLKEKYRENKKILDKINKYNSLEID</sequence>
<name>A0ABS3LQK9_9PROT</name>
<dbReference type="EMBL" id="JAFVMF010000001">
    <property type="protein sequence ID" value="MBO1358183.1"/>
    <property type="molecule type" value="Genomic_DNA"/>
</dbReference>
<accession>A0ABS3LQK9</accession>
<proteinExistence type="predicted"/>
<protein>
    <submittedName>
        <fullName evidence="2">Uncharacterized protein</fullName>
    </submittedName>
</protein>
<keyword evidence="1" id="KW-0732">Signal</keyword>
<feature type="chain" id="PRO_5047290236" evidence="1">
    <location>
        <begin position="24"/>
        <end position="99"/>
    </location>
</feature>
<dbReference type="PROSITE" id="PS51257">
    <property type="entry name" value="PROKAR_LIPOPROTEIN"/>
    <property type="match status" value="1"/>
</dbReference>
<comment type="caution">
    <text evidence="2">The sequence shown here is derived from an EMBL/GenBank/DDBJ whole genome shotgun (WGS) entry which is preliminary data.</text>
</comment>
<keyword evidence="3" id="KW-1185">Reference proteome</keyword>
<feature type="signal peptide" evidence="1">
    <location>
        <begin position="1"/>
        <end position="23"/>
    </location>
</feature>
<dbReference type="Proteomes" id="UP000664771">
    <property type="component" value="Unassembled WGS sequence"/>
</dbReference>
<gene>
    <name evidence="2" type="ORF">J2D73_00015</name>
</gene>
<reference evidence="2 3" key="1">
    <citation type="submission" date="2021-03" db="EMBL/GenBank/DDBJ databases">
        <title>The complete genome sequence of Acetobacter sacchari TBRC 11175.</title>
        <authorList>
            <person name="Charoenyingcharoen P."/>
            <person name="Yukphan P."/>
        </authorList>
    </citation>
    <scope>NUCLEOTIDE SEQUENCE [LARGE SCALE GENOMIC DNA]</scope>
    <source>
        <strain evidence="2 3">TBRC 11175</strain>
    </source>
</reference>
<evidence type="ECO:0000313" key="2">
    <source>
        <dbReference type="EMBL" id="MBO1358183.1"/>
    </source>
</evidence>
<dbReference type="RefSeq" id="WP_207878234.1">
    <property type="nucleotide sequence ID" value="NZ_JAFVMF010000001.1"/>
</dbReference>